<dbReference type="InterPro" id="IPR018253">
    <property type="entry name" value="DnaJ_domain_CS"/>
</dbReference>
<name>A0AAU9IFN6_9CILI</name>
<dbReference type="AlphaFoldDB" id="A0AAU9IFN6"/>
<feature type="domain" description="J" evidence="2">
    <location>
        <begin position="4"/>
        <end position="70"/>
    </location>
</feature>
<dbReference type="Gene3D" id="1.10.287.110">
    <property type="entry name" value="DnaJ domain"/>
    <property type="match status" value="1"/>
</dbReference>
<dbReference type="InterPro" id="IPR001623">
    <property type="entry name" value="DnaJ_domain"/>
</dbReference>
<dbReference type="PROSITE" id="PS50076">
    <property type="entry name" value="DNAJ_2"/>
    <property type="match status" value="1"/>
</dbReference>
<evidence type="ECO:0000313" key="3">
    <source>
        <dbReference type="EMBL" id="CAG9312917.1"/>
    </source>
</evidence>
<protein>
    <recommendedName>
        <fullName evidence="2">J domain-containing protein</fullName>
    </recommendedName>
</protein>
<reference evidence="3" key="1">
    <citation type="submission" date="2021-09" db="EMBL/GenBank/DDBJ databases">
        <authorList>
            <consortium name="AG Swart"/>
            <person name="Singh M."/>
            <person name="Singh A."/>
            <person name="Seah K."/>
            <person name="Emmerich C."/>
        </authorList>
    </citation>
    <scope>NUCLEOTIDE SEQUENCE</scope>
    <source>
        <strain evidence="3">ATCC30299</strain>
    </source>
</reference>
<dbReference type="SUPFAM" id="SSF46565">
    <property type="entry name" value="Chaperone J-domain"/>
    <property type="match status" value="1"/>
</dbReference>
<accession>A0AAU9IFN6</accession>
<sequence length="331" mass="37551">MAKNYYSTLGITREATDEEISQAYRQLALRWHPSKKPDDPHTATHMFNELAEAYEVLSNDIFKSCYDMYGEYGLKEGVIDGKGGYTGGYRYRGNAEEIFEKFFGSPNPFYGGSDEATIAGSLFGAATRGMKQVKADPPQDLIVEVPCTLAELYLGCQKRVTYEKIELNNDRITTSKVLNTKNLEIRRGYSNQTIISFPGDGNESPHYPNSQLIFKIVELPHEAFQRKGNDLIYTAKIQLVDALMSDPIQITALDGRVLTLSFDEVVSLSTRKMIENEGMPVFKDNEYANDLKKFGLDKRSIEKGNLIVRFDIEFPQYIPEEKKRQLKLLLS</sequence>
<proteinExistence type="predicted"/>
<dbReference type="InterPro" id="IPR002939">
    <property type="entry name" value="DnaJ_C"/>
</dbReference>
<dbReference type="InterPro" id="IPR051339">
    <property type="entry name" value="DnaJ_subfamily_B"/>
</dbReference>
<dbReference type="PRINTS" id="PR00625">
    <property type="entry name" value="JDOMAIN"/>
</dbReference>
<dbReference type="SMART" id="SM00271">
    <property type="entry name" value="DnaJ"/>
    <property type="match status" value="1"/>
</dbReference>
<dbReference type="SUPFAM" id="SSF49493">
    <property type="entry name" value="HSP40/DnaJ peptide-binding domain"/>
    <property type="match status" value="2"/>
</dbReference>
<dbReference type="GO" id="GO:0051082">
    <property type="term" value="F:unfolded protein binding"/>
    <property type="evidence" value="ECO:0007669"/>
    <property type="project" value="InterPro"/>
</dbReference>
<dbReference type="PANTHER" id="PTHR24078:SF553">
    <property type="entry name" value="DNAJ HOMOLOG SUBFAMILY B MEMBER 5"/>
    <property type="match status" value="1"/>
</dbReference>
<comment type="caution">
    <text evidence="3">The sequence shown here is derived from an EMBL/GenBank/DDBJ whole genome shotgun (WGS) entry which is preliminary data.</text>
</comment>
<dbReference type="EMBL" id="CAJZBQ010000009">
    <property type="protein sequence ID" value="CAG9312917.1"/>
    <property type="molecule type" value="Genomic_DNA"/>
</dbReference>
<dbReference type="InterPro" id="IPR036869">
    <property type="entry name" value="J_dom_sf"/>
</dbReference>
<dbReference type="Pfam" id="PF01556">
    <property type="entry name" value="DnaJ_C"/>
    <property type="match status" value="1"/>
</dbReference>
<dbReference type="GO" id="GO:0051087">
    <property type="term" value="F:protein-folding chaperone binding"/>
    <property type="evidence" value="ECO:0007669"/>
    <property type="project" value="TreeGrafter"/>
</dbReference>
<evidence type="ECO:0000313" key="4">
    <source>
        <dbReference type="Proteomes" id="UP001162131"/>
    </source>
</evidence>
<dbReference type="PANTHER" id="PTHR24078">
    <property type="entry name" value="DNAJ HOMOLOG SUBFAMILY C MEMBER"/>
    <property type="match status" value="1"/>
</dbReference>
<dbReference type="PROSITE" id="PS00636">
    <property type="entry name" value="DNAJ_1"/>
    <property type="match status" value="1"/>
</dbReference>
<dbReference type="GO" id="GO:0005829">
    <property type="term" value="C:cytosol"/>
    <property type="evidence" value="ECO:0007669"/>
    <property type="project" value="TreeGrafter"/>
</dbReference>
<dbReference type="CDD" id="cd06257">
    <property type="entry name" value="DnaJ"/>
    <property type="match status" value="1"/>
</dbReference>
<dbReference type="GO" id="GO:0006457">
    <property type="term" value="P:protein folding"/>
    <property type="evidence" value="ECO:0007669"/>
    <property type="project" value="InterPro"/>
</dbReference>
<dbReference type="Gene3D" id="2.60.260.20">
    <property type="entry name" value="Urease metallochaperone UreE, N-terminal domain"/>
    <property type="match status" value="2"/>
</dbReference>
<dbReference type="InterPro" id="IPR008971">
    <property type="entry name" value="HSP40/DnaJ_pept-bd"/>
</dbReference>
<dbReference type="Proteomes" id="UP001162131">
    <property type="component" value="Unassembled WGS sequence"/>
</dbReference>
<keyword evidence="1" id="KW-0143">Chaperone</keyword>
<organism evidence="3 4">
    <name type="scientific">Blepharisma stoltei</name>
    <dbReference type="NCBI Taxonomy" id="1481888"/>
    <lineage>
        <taxon>Eukaryota</taxon>
        <taxon>Sar</taxon>
        <taxon>Alveolata</taxon>
        <taxon>Ciliophora</taxon>
        <taxon>Postciliodesmatophora</taxon>
        <taxon>Heterotrichea</taxon>
        <taxon>Heterotrichida</taxon>
        <taxon>Blepharismidae</taxon>
        <taxon>Blepharisma</taxon>
    </lineage>
</organism>
<dbReference type="Pfam" id="PF00226">
    <property type="entry name" value="DnaJ"/>
    <property type="match status" value="1"/>
</dbReference>
<keyword evidence="4" id="KW-1185">Reference proteome</keyword>
<gene>
    <name evidence="3" type="ORF">BSTOLATCC_MIC7709</name>
</gene>
<dbReference type="CDD" id="cd10747">
    <property type="entry name" value="DnaJ_C"/>
    <property type="match status" value="1"/>
</dbReference>
<evidence type="ECO:0000259" key="2">
    <source>
        <dbReference type="PROSITE" id="PS50076"/>
    </source>
</evidence>
<evidence type="ECO:0000256" key="1">
    <source>
        <dbReference type="ARBA" id="ARBA00023186"/>
    </source>
</evidence>